<dbReference type="PROSITE" id="PS50111">
    <property type="entry name" value="CHEMOTAXIS_TRANSDUC_2"/>
    <property type="match status" value="1"/>
</dbReference>
<dbReference type="OrthoDB" id="304661at2"/>
<organism evidence="8 9">
    <name type="scientific">Leptospira fletcheri</name>
    <dbReference type="NCBI Taxonomy" id="2484981"/>
    <lineage>
        <taxon>Bacteria</taxon>
        <taxon>Pseudomonadati</taxon>
        <taxon>Spirochaetota</taxon>
        <taxon>Spirochaetia</taxon>
        <taxon>Leptospirales</taxon>
        <taxon>Leptospiraceae</taxon>
        <taxon>Leptospira</taxon>
    </lineage>
</organism>
<dbReference type="SUPFAM" id="SSF58104">
    <property type="entry name" value="Methyl-accepting chemotaxis protein (MCP) signaling domain"/>
    <property type="match status" value="2"/>
</dbReference>
<feature type="transmembrane region" description="Helical" evidence="4">
    <location>
        <begin position="110"/>
        <end position="129"/>
    </location>
</feature>
<evidence type="ECO:0000259" key="7">
    <source>
        <dbReference type="PROSITE" id="PS50885"/>
    </source>
</evidence>
<dbReference type="SMART" id="SM00304">
    <property type="entry name" value="HAMP"/>
    <property type="match status" value="2"/>
</dbReference>
<evidence type="ECO:0000256" key="1">
    <source>
        <dbReference type="ARBA" id="ARBA00022500"/>
    </source>
</evidence>
<dbReference type="EMBL" id="RQET01000014">
    <property type="protein sequence ID" value="TGK06274.1"/>
    <property type="molecule type" value="Genomic_DNA"/>
</dbReference>
<evidence type="ECO:0000256" key="2">
    <source>
        <dbReference type="ARBA" id="ARBA00029447"/>
    </source>
</evidence>
<comment type="similarity">
    <text evidence="2">Belongs to the methyl-accepting chemotaxis (MCP) protein family.</text>
</comment>
<comment type="caution">
    <text evidence="8">The sequence shown here is derived from an EMBL/GenBank/DDBJ whole genome shotgun (WGS) entry which is preliminary data.</text>
</comment>
<dbReference type="InterPro" id="IPR000727">
    <property type="entry name" value="T_SNARE_dom"/>
</dbReference>
<feature type="transmembrane region" description="Helical" evidence="4">
    <location>
        <begin position="49"/>
        <end position="70"/>
    </location>
</feature>
<name>A0A4R9G4E4_9LEPT</name>
<protein>
    <submittedName>
        <fullName evidence="8">Methyl-accepting chemotaxis protein</fullName>
    </submittedName>
</protein>
<feature type="transmembrane region" description="Helical" evidence="4">
    <location>
        <begin position="15"/>
        <end position="37"/>
    </location>
</feature>
<dbReference type="InterPro" id="IPR051310">
    <property type="entry name" value="MCP_chemotaxis"/>
</dbReference>
<keyword evidence="4" id="KW-0472">Membrane</keyword>
<evidence type="ECO:0000259" key="5">
    <source>
        <dbReference type="PROSITE" id="PS50111"/>
    </source>
</evidence>
<sequence>MQGISKEINKFIARFIFYTEAVAFLVAVPITLFLFTLVLELDESQTRNLLLAASIATPFLLLYTILATRWKLTVLYEYRSQFDTGAVNRETVFKAQKALFRLPILHSLEAGSRMLLGGAITAFLFGYFDPGIAADYYNLFGVLLFMTACLSLYFYLTTEKLKEDLSRTDIFGSIDASSLVRLSLNRTLSLTFFCIVFILAVGVSTIVYKLSYNSLRGAYFEQMKNLAQTLDILTETIYRDAEKDSEDLTENQNLKYFLSKFDTKESSGILEKFISSKSRFDGVAILQTEGNSYRKLAFAGTLDSEIGLITEKFSLPGSDQIAEQISKNRIFASEPSASPEGGSPVVLLIKQISVPTEGRTTFAVFSFKIGELTGWILQSVKVGKTGYPGLWSERMTFVNHINPAFRLKKLQEFSFRDDFKKSRDGEPVRYNLNGVYKYLIYKSNPGFGFKSFVAIENGEIADQALSTALYMIFFSFFGLIFVAALIYYILTKSLNPLNESRALIEKMAEGNLSHNITVHSRNEIGEMSISINEFNKKVKNVLHKISDASSNLASSSEEMSATLKSISDNAQGQAAAAEEISASIEEISAGMDSISHQTDEQVRLLDRLGGEMNAFSSSVRATSRNVEEALGQVKRITEDAKKGGKTLERTNTSIGKISRSSEEITGVIEIITNISEQIHLLALNAAIEAARAGAAGKGFAVVADEISKLADKTSSSTKDIEEIIQANEAEIGIGVGNIKETVAVIGGIIRDIETIYAKMSEVSSFMGEQLKSNESVNQSGLEVKSRSDSIRAAVQEQKMAIHEISTTISNINDLTQSNAASSEELSSSSVGLANLAEDLKRDSEYFHF</sequence>
<dbReference type="PROSITE" id="PS50885">
    <property type="entry name" value="HAMP"/>
    <property type="match status" value="1"/>
</dbReference>
<dbReference type="PANTHER" id="PTHR43531">
    <property type="entry name" value="PROTEIN ICFG"/>
    <property type="match status" value="1"/>
</dbReference>
<keyword evidence="9" id="KW-1185">Reference proteome</keyword>
<feature type="transmembrane region" description="Helical" evidence="4">
    <location>
        <begin position="188"/>
        <end position="208"/>
    </location>
</feature>
<dbReference type="Gene3D" id="3.30.450.20">
    <property type="entry name" value="PAS domain"/>
    <property type="match status" value="1"/>
</dbReference>
<feature type="transmembrane region" description="Helical" evidence="4">
    <location>
        <begin position="136"/>
        <end position="156"/>
    </location>
</feature>
<keyword evidence="4" id="KW-0812">Transmembrane</keyword>
<dbReference type="GO" id="GO:0006935">
    <property type="term" value="P:chemotaxis"/>
    <property type="evidence" value="ECO:0007669"/>
    <property type="project" value="UniProtKB-KW"/>
</dbReference>
<dbReference type="Proteomes" id="UP000298458">
    <property type="component" value="Unassembled WGS sequence"/>
</dbReference>
<dbReference type="Gene3D" id="1.10.287.950">
    <property type="entry name" value="Methyl-accepting chemotaxis protein"/>
    <property type="match status" value="1"/>
</dbReference>
<evidence type="ECO:0000313" key="9">
    <source>
        <dbReference type="Proteomes" id="UP000298458"/>
    </source>
</evidence>
<feature type="domain" description="T-SNARE coiled-coil homology" evidence="6">
    <location>
        <begin position="567"/>
        <end position="629"/>
    </location>
</feature>
<accession>A0A4R9G4E4</accession>
<dbReference type="GO" id="GO:0004888">
    <property type="term" value="F:transmembrane signaling receptor activity"/>
    <property type="evidence" value="ECO:0007669"/>
    <property type="project" value="TreeGrafter"/>
</dbReference>
<dbReference type="SMART" id="SM00283">
    <property type="entry name" value="MA"/>
    <property type="match status" value="1"/>
</dbReference>
<dbReference type="PANTHER" id="PTHR43531:SF11">
    <property type="entry name" value="METHYL-ACCEPTING CHEMOTAXIS PROTEIN 3"/>
    <property type="match status" value="1"/>
</dbReference>
<dbReference type="CDD" id="cd06225">
    <property type="entry name" value="HAMP"/>
    <property type="match status" value="1"/>
</dbReference>
<dbReference type="GO" id="GO:0005886">
    <property type="term" value="C:plasma membrane"/>
    <property type="evidence" value="ECO:0007669"/>
    <property type="project" value="TreeGrafter"/>
</dbReference>
<reference evidence="8" key="1">
    <citation type="journal article" date="2019" name="PLoS Negl. Trop. Dis.">
        <title>Revisiting the worldwide diversity of Leptospira species in the environment.</title>
        <authorList>
            <person name="Vincent A.T."/>
            <person name="Schiettekatte O."/>
            <person name="Bourhy P."/>
            <person name="Veyrier F.J."/>
            <person name="Picardeau M."/>
        </authorList>
    </citation>
    <scope>NUCLEOTIDE SEQUENCE [LARGE SCALE GENOMIC DNA]</scope>
    <source>
        <strain evidence="8">SSW15</strain>
    </source>
</reference>
<keyword evidence="4" id="KW-1133">Transmembrane helix</keyword>
<proteinExistence type="inferred from homology"/>
<keyword evidence="3" id="KW-0807">Transducer</keyword>
<dbReference type="InterPro" id="IPR003660">
    <property type="entry name" value="HAMP_dom"/>
</dbReference>
<evidence type="ECO:0000313" key="8">
    <source>
        <dbReference type="EMBL" id="TGK06274.1"/>
    </source>
</evidence>
<feature type="domain" description="Methyl-accepting transducer" evidence="5">
    <location>
        <begin position="576"/>
        <end position="812"/>
    </location>
</feature>
<feature type="transmembrane region" description="Helical" evidence="4">
    <location>
        <begin position="468"/>
        <end position="490"/>
    </location>
</feature>
<gene>
    <name evidence="8" type="ORF">EHO60_16985</name>
</gene>
<dbReference type="Pfam" id="PF00672">
    <property type="entry name" value="HAMP"/>
    <property type="match status" value="1"/>
</dbReference>
<dbReference type="InterPro" id="IPR004089">
    <property type="entry name" value="MCPsignal_dom"/>
</dbReference>
<keyword evidence="1" id="KW-0145">Chemotaxis</keyword>
<dbReference type="RefSeq" id="WP_135769401.1">
    <property type="nucleotide sequence ID" value="NZ_RQET01000014.1"/>
</dbReference>
<feature type="domain" description="HAMP" evidence="7">
    <location>
        <begin position="491"/>
        <end position="543"/>
    </location>
</feature>
<dbReference type="Pfam" id="PF00015">
    <property type="entry name" value="MCPsignal"/>
    <property type="match status" value="1"/>
</dbReference>
<evidence type="ECO:0000256" key="3">
    <source>
        <dbReference type="PROSITE-ProRule" id="PRU00284"/>
    </source>
</evidence>
<dbReference type="PROSITE" id="PS50192">
    <property type="entry name" value="T_SNARE"/>
    <property type="match status" value="1"/>
</dbReference>
<dbReference type="GO" id="GO:0007165">
    <property type="term" value="P:signal transduction"/>
    <property type="evidence" value="ECO:0007669"/>
    <property type="project" value="UniProtKB-KW"/>
</dbReference>
<dbReference type="AlphaFoldDB" id="A0A4R9G4E4"/>
<evidence type="ECO:0000256" key="4">
    <source>
        <dbReference type="SAM" id="Phobius"/>
    </source>
</evidence>
<evidence type="ECO:0000259" key="6">
    <source>
        <dbReference type="PROSITE" id="PS50192"/>
    </source>
</evidence>